<keyword evidence="3" id="KW-1185">Reference proteome</keyword>
<organism evidence="2 3">
    <name type="scientific">Acorus gramineus</name>
    <name type="common">Dwarf sweet flag</name>
    <dbReference type="NCBI Taxonomy" id="55184"/>
    <lineage>
        <taxon>Eukaryota</taxon>
        <taxon>Viridiplantae</taxon>
        <taxon>Streptophyta</taxon>
        <taxon>Embryophyta</taxon>
        <taxon>Tracheophyta</taxon>
        <taxon>Spermatophyta</taxon>
        <taxon>Magnoliopsida</taxon>
        <taxon>Liliopsida</taxon>
        <taxon>Acoraceae</taxon>
        <taxon>Acorus</taxon>
    </lineage>
</organism>
<evidence type="ECO:0000313" key="3">
    <source>
        <dbReference type="Proteomes" id="UP001179952"/>
    </source>
</evidence>
<reference evidence="2" key="2">
    <citation type="submission" date="2023-06" db="EMBL/GenBank/DDBJ databases">
        <authorList>
            <person name="Ma L."/>
            <person name="Liu K.-W."/>
            <person name="Li Z."/>
            <person name="Hsiao Y.-Y."/>
            <person name="Qi Y."/>
            <person name="Fu T."/>
            <person name="Tang G."/>
            <person name="Zhang D."/>
            <person name="Sun W.-H."/>
            <person name="Liu D.-K."/>
            <person name="Li Y."/>
            <person name="Chen G.-Z."/>
            <person name="Liu X.-D."/>
            <person name="Liao X.-Y."/>
            <person name="Jiang Y.-T."/>
            <person name="Yu X."/>
            <person name="Hao Y."/>
            <person name="Huang J."/>
            <person name="Zhao X.-W."/>
            <person name="Ke S."/>
            <person name="Chen Y.-Y."/>
            <person name="Wu W.-L."/>
            <person name="Hsu J.-L."/>
            <person name="Lin Y.-F."/>
            <person name="Huang M.-D."/>
            <person name="Li C.-Y."/>
            <person name="Huang L."/>
            <person name="Wang Z.-W."/>
            <person name="Zhao X."/>
            <person name="Zhong W.-Y."/>
            <person name="Peng D.-H."/>
            <person name="Ahmad S."/>
            <person name="Lan S."/>
            <person name="Zhang J.-S."/>
            <person name="Tsai W.-C."/>
            <person name="Van De Peer Y."/>
            <person name="Liu Z.-J."/>
        </authorList>
    </citation>
    <scope>NUCLEOTIDE SEQUENCE</scope>
    <source>
        <strain evidence="2">SCP</strain>
        <tissue evidence="2">Leaves</tissue>
    </source>
</reference>
<feature type="region of interest" description="Disordered" evidence="1">
    <location>
        <begin position="75"/>
        <end position="108"/>
    </location>
</feature>
<accession>A0AAV9B895</accession>
<comment type="caution">
    <text evidence="2">The sequence shown here is derived from an EMBL/GenBank/DDBJ whole genome shotgun (WGS) entry which is preliminary data.</text>
</comment>
<evidence type="ECO:0000313" key="2">
    <source>
        <dbReference type="EMBL" id="KAK1272909.1"/>
    </source>
</evidence>
<gene>
    <name evidence="2" type="ORF">QJS04_geneDACA022420</name>
</gene>
<dbReference type="EMBL" id="JAUJYN010000004">
    <property type="protein sequence ID" value="KAK1272909.1"/>
    <property type="molecule type" value="Genomic_DNA"/>
</dbReference>
<dbReference type="AlphaFoldDB" id="A0AAV9B895"/>
<proteinExistence type="predicted"/>
<protein>
    <submittedName>
        <fullName evidence="2">Uncharacterized protein</fullName>
    </submittedName>
</protein>
<sequence>MARFVWVWWIAKADVTFDHRGRWSNVTSDHKAIRPDLWRWPDLSGVAKDEASVCSNQVSSEDNVEWHPQFRRGKNSWKIHGNHNRGDVGGDPSSVSTAPSALFPLSFK</sequence>
<evidence type="ECO:0000256" key="1">
    <source>
        <dbReference type="SAM" id="MobiDB-lite"/>
    </source>
</evidence>
<dbReference type="Proteomes" id="UP001179952">
    <property type="component" value="Unassembled WGS sequence"/>
</dbReference>
<reference evidence="2" key="1">
    <citation type="journal article" date="2023" name="Nat. Commun.">
        <title>Diploid and tetraploid genomes of Acorus and the evolution of monocots.</title>
        <authorList>
            <person name="Ma L."/>
            <person name="Liu K.W."/>
            <person name="Li Z."/>
            <person name="Hsiao Y.Y."/>
            <person name="Qi Y."/>
            <person name="Fu T."/>
            <person name="Tang G.D."/>
            <person name="Zhang D."/>
            <person name="Sun W.H."/>
            <person name="Liu D.K."/>
            <person name="Li Y."/>
            <person name="Chen G.Z."/>
            <person name="Liu X.D."/>
            <person name="Liao X.Y."/>
            <person name="Jiang Y.T."/>
            <person name="Yu X."/>
            <person name="Hao Y."/>
            <person name="Huang J."/>
            <person name="Zhao X.W."/>
            <person name="Ke S."/>
            <person name="Chen Y.Y."/>
            <person name="Wu W.L."/>
            <person name="Hsu J.L."/>
            <person name="Lin Y.F."/>
            <person name="Huang M.D."/>
            <person name="Li C.Y."/>
            <person name="Huang L."/>
            <person name="Wang Z.W."/>
            <person name="Zhao X."/>
            <person name="Zhong W.Y."/>
            <person name="Peng D.H."/>
            <person name="Ahmad S."/>
            <person name="Lan S."/>
            <person name="Zhang J.S."/>
            <person name="Tsai W.C."/>
            <person name="Van de Peer Y."/>
            <person name="Liu Z.J."/>
        </authorList>
    </citation>
    <scope>NUCLEOTIDE SEQUENCE</scope>
    <source>
        <strain evidence="2">SCP</strain>
    </source>
</reference>
<name>A0AAV9B895_ACOGR</name>